<evidence type="ECO:0000313" key="11">
    <source>
        <dbReference type="Proteomes" id="UP000518887"/>
    </source>
</evidence>
<dbReference type="PANTHER" id="PTHR43081">
    <property type="entry name" value="ADENYLATE CYCLASE, TERMINAL-DIFFERENTIATION SPECIFIC-RELATED"/>
    <property type="match status" value="1"/>
</dbReference>
<keyword evidence="3" id="KW-1003">Cell membrane</keyword>
<dbReference type="PROSITE" id="PS50125">
    <property type="entry name" value="GUANYLATE_CYCLASE_2"/>
    <property type="match status" value="1"/>
</dbReference>
<keyword evidence="7" id="KW-0597">Phosphoprotein</keyword>
<dbReference type="SMART" id="SM00044">
    <property type="entry name" value="CYCc"/>
    <property type="match status" value="1"/>
</dbReference>
<evidence type="ECO:0000313" key="10">
    <source>
        <dbReference type="EMBL" id="MBB5226261.1"/>
    </source>
</evidence>
<dbReference type="SUPFAM" id="SSF55073">
    <property type="entry name" value="Nucleotide cyclase"/>
    <property type="match status" value="1"/>
</dbReference>
<dbReference type="Gene3D" id="3.30.70.1230">
    <property type="entry name" value="Nucleotide cyclase"/>
    <property type="match status" value="1"/>
</dbReference>
<keyword evidence="4" id="KW-0812">Transmembrane</keyword>
<evidence type="ECO:0000256" key="3">
    <source>
        <dbReference type="ARBA" id="ARBA00022475"/>
    </source>
</evidence>
<dbReference type="GO" id="GO:0030313">
    <property type="term" value="C:cell envelope"/>
    <property type="evidence" value="ECO:0007669"/>
    <property type="project" value="UniProtKB-SubCell"/>
</dbReference>
<evidence type="ECO:0000256" key="7">
    <source>
        <dbReference type="PROSITE-ProRule" id="PRU00169"/>
    </source>
</evidence>
<dbReference type="SUPFAM" id="SSF52172">
    <property type="entry name" value="CheY-like"/>
    <property type="match status" value="1"/>
</dbReference>
<dbReference type="Gene3D" id="3.40.50.2300">
    <property type="match status" value="1"/>
</dbReference>
<keyword evidence="5" id="KW-1133">Transmembrane helix</keyword>
<dbReference type="AlphaFoldDB" id="A0A7W8LM82"/>
<dbReference type="CDD" id="cd07302">
    <property type="entry name" value="CHD"/>
    <property type="match status" value="1"/>
</dbReference>
<dbReference type="InterPro" id="IPR011006">
    <property type="entry name" value="CheY-like_superfamily"/>
</dbReference>
<dbReference type="InterPro" id="IPR050697">
    <property type="entry name" value="Adenylyl/Guanylyl_Cyclase_3/4"/>
</dbReference>
<comment type="similarity">
    <text evidence="2">Belongs to the adenylyl cyclase class-3 family.</text>
</comment>
<dbReference type="FunFam" id="3.30.70.1230:FF:000016">
    <property type="entry name" value="Adenylate/guanylate cyclase domain-containing protein"/>
    <property type="match status" value="1"/>
</dbReference>
<dbReference type="InterPro" id="IPR001789">
    <property type="entry name" value="Sig_transdc_resp-reg_receiver"/>
</dbReference>
<evidence type="ECO:0000256" key="5">
    <source>
        <dbReference type="ARBA" id="ARBA00022989"/>
    </source>
</evidence>
<dbReference type="GO" id="GO:0000160">
    <property type="term" value="P:phosphorelay signal transduction system"/>
    <property type="evidence" value="ECO:0007669"/>
    <property type="project" value="InterPro"/>
</dbReference>
<evidence type="ECO:0000259" key="9">
    <source>
        <dbReference type="PROSITE" id="PS50125"/>
    </source>
</evidence>
<name>A0A7W8LM82_9SPIR</name>
<dbReference type="InterPro" id="IPR029787">
    <property type="entry name" value="Nucleotide_cyclase"/>
</dbReference>
<feature type="domain" description="Response regulatory" evidence="8">
    <location>
        <begin position="4"/>
        <end position="120"/>
    </location>
</feature>
<comment type="caution">
    <text evidence="10">The sequence shown here is derived from an EMBL/GenBank/DDBJ whole genome shotgun (WGS) entry which is preliminary data.</text>
</comment>
<gene>
    <name evidence="10" type="ORF">HNP76_001634</name>
</gene>
<reference evidence="10 11" key="1">
    <citation type="submission" date="2020-08" db="EMBL/GenBank/DDBJ databases">
        <title>Genomic Encyclopedia of Type Strains, Phase IV (KMG-IV): sequencing the most valuable type-strain genomes for metagenomic binning, comparative biology and taxonomic classification.</title>
        <authorList>
            <person name="Goeker M."/>
        </authorList>
    </citation>
    <scope>NUCLEOTIDE SEQUENCE [LARGE SCALE GENOMIC DNA]</scope>
    <source>
        <strain evidence="10 11">DSM 103462</strain>
    </source>
</reference>
<keyword evidence="6" id="KW-0472">Membrane</keyword>
<dbReference type="Proteomes" id="UP000518887">
    <property type="component" value="Unassembled WGS sequence"/>
</dbReference>
<dbReference type="GO" id="GO:0006171">
    <property type="term" value="P:cAMP biosynthetic process"/>
    <property type="evidence" value="ECO:0007669"/>
    <property type="project" value="TreeGrafter"/>
</dbReference>
<dbReference type="EMBL" id="JACHFQ010000005">
    <property type="protein sequence ID" value="MBB5226261.1"/>
    <property type="molecule type" value="Genomic_DNA"/>
</dbReference>
<proteinExistence type="inferred from homology"/>
<sequence length="615" mass="68683">MSKKLLILETSVTLQKLFTTTLDSDDYTIQFVNDGKAAIYALFENPCDLFLVNCDIQNPNGFEIVRIVRSMKCFKDLTIGMYASFPSPLDEDFAKDSGATSFVRLDQKTLVLNVDELAQLSGQRLDKGSLSQLKKNIDDSYLFLQSAKLLAKTSYKNALYANLVHLIINLENIEEMVKSMLLLIAEVCEVPIACMYIVENDGPHGYYVCSENLGEKDIADFINVCSSDFEKIQPDCNAAKITPKCLEKRNALDRFFSGKVQLSSYENDSLKTVDGNGYFGSIHIVSEGNITSEKQEFFGFCVKSVGDIFSKALIVKEKIFFEKRIRRAFSRFVPEQIIDSLVLQADTSDEKIGVGETRAVAILFSDIRSFTNISEKNKPDVLVAFLNRYFSTMVDIIKKHGGTIDKFIGDAIMAEFGTPVSYEDNCHRAVSAAYEMREALSTIEIGDLVLPDGMQFNIGIGIHYGDVIVGSIGSKDKTDYSVIGDNVNLASRLEGLTKTYGTQILVSQSVLEDAGEDSFCFRHLDDVRVKGKKNAVPIYAVDRSAEEFPFDYKDAYLKGMDLYKQGIWNLAKNYFEKALAIVNGDKAAKLMLSRCEEFIANPPENWDGAIAFMTK</sequence>
<evidence type="ECO:0000256" key="2">
    <source>
        <dbReference type="ARBA" id="ARBA00005381"/>
    </source>
</evidence>
<evidence type="ECO:0000259" key="8">
    <source>
        <dbReference type="PROSITE" id="PS50110"/>
    </source>
</evidence>
<protein>
    <submittedName>
        <fullName evidence="10">Class 3 adenylate cyclase/CheY-like chemotaxis protein</fullName>
    </submittedName>
</protein>
<dbReference type="RefSeq" id="WP_184659364.1">
    <property type="nucleotide sequence ID" value="NZ_CP031518.1"/>
</dbReference>
<keyword evidence="11" id="KW-1185">Reference proteome</keyword>
<dbReference type="GO" id="GO:0004016">
    <property type="term" value="F:adenylate cyclase activity"/>
    <property type="evidence" value="ECO:0007669"/>
    <property type="project" value="UniProtKB-ARBA"/>
</dbReference>
<evidence type="ECO:0000256" key="4">
    <source>
        <dbReference type="ARBA" id="ARBA00022692"/>
    </source>
</evidence>
<accession>A0A7W8LM82</accession>
<feature type="domain" description="Guanylate cyclase" evidence="9">
    <location>
        <begin position="361"/>
        <end position="494"/>
    </location>
</feature>
<dbReference type="InterPro" id="IPR001054">
    <property type="entry name" value="A/G_cyclase"/>
</dbReference>
<dbReference type="PANTHER" id="PTHR43081:SF1">
    <property type="entry name" value="ADENYLATE CYCLASE, TERMINAL-DIFFERENTIATION SPECIFIC"/>
    <property type="match status" value="1"/>
</dbReference>
<dbReference type="Pfam" id="PF00211">
    <property type="entry name" value="Guanylate_cyc"/>
    <property type="match status" value="1"/>
</dbReference>
<organism evidence="10 11">
    <name type="scientific">Treponema ruminis</name>
    <dbReference type="NCBI Taxonomy" id="744515"/>
    <lineage>
        <taxon>Bacteria</taxon>
        <taxon>Pseudomonadati</taxon>
        <taxon>Spirochaetota</taxon>
        <taxon>Spirochaetia</taxon>
        <taxon>Spirochaetales</taxon>
        <taxon>Treponemataceae</taxon>
        <taxon>Treponema</taxon>
    </lineage>
</organism>
<comment type="subcellular location">
    <subcellularLocation>
        <location evidence="1">Cell envelope</location>
    </subcellularLocation>
</comment>
<dbReference type="PROSITE" id="PS50110">
    <property type="entry name" value="RESPONSE_REGULATORY"/>
    <property type="match status" value="1"/>
</dbReference>
<evidence type="ECO:0000256" key="6">
    <source>
        <dbReference type="ARBA" id="ARBA00023136"/>
    </source>
</evidence>
<evidence type="ECO:0000256" key="1">
    <source>
        <dbReference type="ARBA" id="ARBA00004196"/>
    </source>
</evidence>
<feature type="modified residue" description="4-aspartylphosphate" evidence="7">
    <location>
        <position position="55"/>
    </location>
</feature>